<protein>
    <recommendedName>
        <fullName evidence="3">AsmA domain-containing protein</fullName>
    </recommendedName>
</protein>
<dbReference type="GO" id="GO:0005886">
    <property type="term" value="C:plasma membrane"/>
    <property type="evidence" value="ECO:0007669"/>
    <property type="project" value="TreeGrafter"/>
</dbReference>
<feature type="region of interest" description="Disordered" evidence="1">
    <location>
        <begin position="147"/>
        <end position="167"/>
    </location>
</feature>
<keyword evidence="2" id="KW-0472">Membrane</keyword>
<comment type="caution">
    <text evidence="4">The sequence shown here is derived from an EMBL/GenBank/DDBJ whole genome shotgun (WGS) entry which is preliminary data.</text>
</comment>
<feature type="transmembrane region" description="Helical" evidence="2">
    <location>
        <begin position="20"/>
        <end position="41"/>
    </location>
</feature>
<evidence type="ECO:0000256" key="1">
    <source>
        <dbReference type="SAM" id="MobiDB-lite"/>
    </source>
</evidence>
<accession>A0A1Q5ZT61</accession>
<feature type="compositionally biased region" description="Basic and acidic residues" evidence="1">
    <location>
        <begin position="150"/>
        <end position="163"/>
    </location>
</feature>
<proteinExistence type="predicted"/>
<dbReference type="Pfam" id="PF05170">
    <property type="entry name" value="AsmA"/>
    <property type="match status" value="1"/>
</dbReference>
<keyword evidence="2" id="KW-0812">Transmembrane</keyword>
<gene>
    <name evidence="4" type="ORF">RG47T_0389</name>
</gene>
<reference evidence="4 5" key="1">
    <citation type="submission" date="2016-11" db="EMBL/GenBank/DDBJ databases">
        <title>Whole Genome Sequencing of Mucilaginibacter polytrichastri RG4-7(T) isolated from the moss sample.</title>
        <authorList>
            <person name="Li Y."/>
        </authorList>
    </citation>
    <scope>NUCLEOTIDE SEQUENCE [LARGE SCALE GENOMIC DNA]</scope>
    <source>
        <strain evidence="4 5">RG4-7</strain>
    </source>
</reference>
<dbReference type="PANTHER" id="PTHR30441:SF8">
    <property type="entry name" value="DUF748 DOMAIN-CONTAINING PROTEIN"/>
    <property type="match status" value="1"/>
</dbReference>
<dbReference type="Proteomes" id="UP000186720">
    <property type="component" value="Unassembled WGS sequence"/>
</dbReference>
<evidence type="ECO:0000259" key="3">
    <source>
        <dbReference type="Pfam" id="PF05170"/>
    </source>
</evidence>
<evidence type="ECO:0000313" key="4">
    <source>
        <dbReference type="EMBL" id="OKS84951.1"/>
    </source>
</evidence>
<feature type="domain" description="AsmA" evidence="3">
    <location>
        <begin position="12"/>
        <end position="191"/>
    </location>
</feature>
<dbReference type="GO" id="GO:0090313">
    <property type="term" value="P:regulation of protein targeting to membrane"/>
    <property type="evidence" value="ECO:0007669"/>
    <property type="project" value="TreeGrafter"/>
</dbReference>
<name>A0A1Q5ZT61_9SPHI</name>
<organism evidence="4 5">
    <name type="scientific">Mucilaginibacter polytrichastri</name>
    <dbReference type="NCBI Taxonomy" id="1302689"/>
    <lineage>
        <taxon>Bacteria</taxon>
        <taxon>Pseudomonadati</taxon>
        <taxon>Bacteroidota</taxon>
        <taxon>Sphingobacteriia</taxon>
        <taxon>Sphingobacteriales</taxon>
        <taxon>Sphingobacteriaceae</taxon>
        <taxon>Mucilaginibacter</taxon>
    </lineage>
</organism>
<evidence type="ECO:0000313" key="5">
    <source>
        <dbReference type="Proteomes" id="UP000186720"/>
    </source>
</evidence>
<keyword evidence="2" id="KW-1133">Transmembrane helix</keyword>
<dbReference type="AlphaFoldDB" id="A0A1Q5ZT61"/>
<dbReference type="InterPro" id="IPR007844">
    <property type="entry name" value="AsmA"/>
</dbReference>
<evidence type="ECO:0000256" key="2">
    <source>
        <dbReference type="SAM" id="Phobius"/>
    </source>
</evidence>
<keyword evidence="5" id="KW-1185">Reference proteome</keyword>
<sequence>MYNIKTPEKFIMASWLKWVLRILAGLIVLIIILLVGVTLYINTHKARVVALINTELNKNLDGSLAIGDLSPSFFRSFPGVSLTLKNVLIRDRKWTQHHHTLLDAKDFDVSVNTAALLRGTISINHIDINDAAIDLYTDTSGYSNTSVFKKSKDNKPKDPKDKSSTSAELGHFNLKNVKLTINNEHAKKLFKFDVNELRGGMNFPDSGWNAKVHMKVMARSLAFKLEHGSFIKDKLVEGDLVAGYNETSKKISVKSGNLGIGGDPFTLSALFTPANNSMNFAFHLTANQILWRSASSLVSANITKTLYKFNLDKPIDITAKIEGNFGGGDPLLYITATVKNNTLTIPGAVINNCNFNGVFTNNYIKGKELGDENSIINLVKFTGSYSHLPFVFDTLNIINLVKPIAVGAFKSSFPLTNLNYMFAKVARFDAGTGSMNMRFKADIIDLRLNKPFIAGDVIVKNAGVTYLPKNLNIKNTSVSLHFVQGTLIMDNIRIQSGKSVVTMSGRANNLMNLYYNEPEKILVNWEINSPQIHLGEFLGFLNRRKTTPVKGSSNSNNGNLVDKITNVINKSHVDLHMQVANVFYNKFLATNAKANLLLSEDGIEIKDIGLKTAGGTLAIRGRIVQDYTSNRFDVSTVINHVSIHDFFYAFDNFGLTAPTYQNLKGLLSAKAQLAGTFNGHGGILSKSLNGMVVLNLKNGALVNFNPLKTAGKIAFPFRNLNNIEIPNLDANFDIKGDMVTIKPMQITSSVINADVAGVYGINRGTDIALDIPLRNPKNDTTITDKEELKKKRYKGIVLHLAAKDDGTGKVKIGFNKDRKKD</sequence>
<dbReference type="InterPro" id="IPR052894">
    <property type="entry name" value="AsmA-related"/>
</dbReference>
<dbReference type="STRING" id="1302689.RG47T_0389"/>
<dbReference type="EMBL" id="MPPL01000001">
    <property type="protein sequence ID" value="OKS84951.1"/>
    <property type="molecule type" value="Genomic_DNA"/>
</dbReference>
<dbReference type="PANTHER" id="PTHR30441">
    <property type="entry name" value="DUF748 DOMAIN-CONTAINING PROTEIN"/>
    <property type="match status" value="1"/>
</dbReference>